<evidence type="ECO:0000256" key="1">
    <source>
        <dbReference type="SAM" id="MobiDB-lite"/>
    </source>
</evidence>
<gene>
    <name evidence="2" type="ORF">Q4I28_007592</name>
</gene>
<dbReference type="EMBL" id="JBAMZN010000036">
    <property type="protein sequence ID" value="KAL0517944.1"/>
    <property type="molecule type" value="Genomic_DNA"/>
</dbReference>
<feature type="compositionally biased region" description="Low complexity" evidence="1">
    <location>
        <begin position="46"/>
        <end position="56"/>
    </location>
</feature>
<keyword evidence="3" id="KW-1185">Reference proteome</keyword>
<name>A0AAW3B909_9TRYP</name>
<dbReference type="AlphaFoldDB" id="A0AAW3B909"/>
<organism evidence="2 3">
    <name type="scientific">Leishmania naiffi</name>
    <dbReference type="NCBI Taxonomy" id="5678"/>
    <lineage>
        <taxon>Eukaryota</taxon>
        <taxon>Discoba</taxon>
        <taxon>Euglenozoa</taxon>
        <taxon>Kinetoplastea</taxon>
        <taxon>Metakinetoplastina</taxon>
        <taxon>Trypanosomatida</taxon>
        <taxon>Trypanosomatidae</taxon>
        <taxon>Leishmaniinae</taxon>
        <taxon>Leishmania</taxon>
        <taxon>Leishmania naiffi species complex</taxon>
    </lineage>
</organism>
<feature type="region of interest" description="Disordered" evidence="1">
    <location>
        <begin position="1"/>
        <end position="74"/>
    </location>
</feature>
<protein>
    <submittedName>
        <fullName evidence="2">Uncharacterized protein</fullName>
    </submittedName>
</protein>
<accession>A0AAW3B909</accession>
<comment type="caution">
    <text evidence="2">The sequence shown here is derived from an EMBL/GenBank/DDBJ whole genome shotgun (WGS) entry which is preliminary data.</text>
</comment>
<feature type="region of interest" description="Disordered" evidence="1">
    <location>
        <begin position="109"/>
        <end position="148"/>
    </location>
</feature>
<evidence type="ECO:0000313" key="2">
    <source>
        <dbReference type="EMBL" id="KAL0517944.1"/>
    </source>
</evidence>
<evidence type="ECO:0000313" key="3">
    <source>
        <dbReference type="Proteomes" id="UP001501274"/>
    </source>
</evidence>
<proteinExistence type="predicted"/>
<reference evidence="2 3" key="1">
    <citation type="submission" date="2024-02" db="EMBL/GenBank/DDBJ databases">
        <title>FIRST GENOME SEQUENCES OF Leishmania (Viannia) shawi, Leishmania (Viannia) lindenbergi AND Leishmania (Viannia) utingensis.</title>
        <authorList>
            <person name="Resadore F."/>
            <person name="Custodio M.G.F."/>
            <person name="Boite M.C."/>
            <person name="Cupolillo E."/>
            <person name="Ferreira G.E.M."/>
        </authorList>
    </citation>
    <scope>NUCLEOTIDE SEQUENCE [LARGE SCALE GENOMIC DNA]</scope>
    <source>
        <strain evidence="2 3">MDAS/BR/1979/M5533</strain>
    </source>
</reference>
<dbReference type="Proteomes" id="UP001501274">
    <property type="component" value="Unassembled WGS sequence"/>
</dbReference>
<sequence length="148" mass="15023">MAGPAKRFCKEAREGGARGVAGDTRSHPLSRRTAGPVAPRSPRCPGDGASAADVVAGGHGNAPQACGGETPLPRGALACAEDPSRNRACQHRPAPLKCNCLQCRRGPGLRPTSPQHSTGAERHTDTKGTQPYSGAGCPASLQRVGVGA</sequence>